<organism evidence="2">
    <name type="scientific">Cladocopium goreaui</name>
    <dbReference type="NCBI Taxonomy" id="2562237"/>
    <lineage>
        <taxon>Eukaryota</taxon>
        <taxon>Sar</taxon>
        <taxon>Alveolata</taxon>
        <taxon>Dinophyceae</taxon>
        <taxon>Suessiales</taxon>
        <taxon>Symbiodiniaceae</taxon>
        <taxon>Cladocopium</taxon>
    </lineage>
</organism>
<keyword evidence="4" id="KW-0762">Sugar transport</keyword>
<accession>A0A9P1BLQ2</accession>
<dbReference type="OrthoDB" id="6612291at2759"/>
<keyword evidence="5" id="KW-1185">Reference proteome</keyword>
<dbReference type="EMBL" id="CAMXCT030000217">
    <property type="protein sequence ID" value="CAL4762970.1"/>
    <property type="molecule type" value="Genomic_DNA"/>
</dbReference>
<evidence type="ECO:0000313" key="3">
    <source>
        <dbReference type="EMBL" id="CAL1129033.1"/>
    </source>
</evidence>
<dbReference type="EMBL" id="CAMXCT020000217">
    <property type="protein sequence ID" value="CAL1129033.1"/>
    <property type="molecule type" value="Genomic_DNA"/>
</dbReference>
<proteinExistence type="predicted"/>
<gene>
    <name evidence="2" type="ORF">C1SCF055_LOCUS3952</name>
</gene>
<reference evidence="3" key="2">
    <citation type="submission" date="2024-04" db="EMBL/GenBank/DDBJ databases">
        <authorList>
            <person name="Chen Y."/>
            <person name="Shah S."/>
            <person name="Dougan E. K."/>
            <person name="Thang M."/>
            <person name="Chan C."/>
        </authorList>
    </citation>
    <scope>NUCLEOTIDE SEQUENCE [LARGE SCALE GENOMIC DNA]</scope>
</reference>
<keyword evidence="4" id="KW-0813">Transport</keyword>
<name>A0A9P1BLQ2_9DINO</name>
<feature type="region of interest" description="Disordered" evidence="1">
    <location>
        <begin position="150"/>
        <end position="175"/>
    </location>
</feature>
<protein>
    <submittedName>
        <fullName evidence="4">Solute carrier family 2, facilitated glucose transporter member 3</fullName>
    </submittedName>
</protein>
<dbReference type="AlphaFoldDB" id="A0A9P1BLQ2"/>
<evidence type="ECO:0000256" key="1">
    <source>
        <dbReference type="SAM" id="MobiDB-lite"/>
    </source>
</evidence>
<evidence type="ECO:0000313" key="2">
    <source>
        <dbReference type="EMBL" id="CAI3975658.1"/>
    </source>
</evidence>
<sequence length="227" mass="25309">MQFDAKKESSSSDPKLKDEEHLHTLWSCNYLQPDFQNPNQGLVRGSTSRTRVFALLQVAGEQRPGTALRHVPRFTRHEEVFSSQQRHLMRRCRSILWKSGLRSKSARGTVRSIFPALQQNTMHPATRVQPAAHKSLCLGAGPFTRSSIGSTRLRRSKAPQGCRGRGMSERDLPTPMPSRGAVSYCFALRDLQRQCCSGISSPTTVIGSPSGVHTEHRGACGWLRLCQ</sequence>
<evidence type="ECO:0000313" key="4">
    <source>
        <dbReference type="EMBL" id="CAL4762970.1"/>
    </source>
</evidence>
<comment type="caution">
    <text evidence="2">The sequence shown here is derived from an EMBL/GenBank/DDBJ whole genome shotgun (WGS) entry which is preliminary data.</text>
</comment>
<dbReference type="Proteomes" id="UP001152797">
    <property type="component" value="Unassembled WGS sequence"/>
</dbReference>
<evidence type="ECO:0000313" key="5">
    <source>
        <dbReference type="Proteomes" id="UP001152797"/>
    </source>
</evidence>
<reference evidence="2" key="1">
    <citation type="submission" date="2022-10" db="EMBL/GenBank/DDBJ databases">
        <authorList>
            <person name="Chen Y."/>
            <person name="Dougan E. K."/>
            <person name="Chan C."/>
            <person name="Rhodes N."/>
            <person name="Thang M."/>
        </authorList>
    </citation>
    <scope>NUCLEOTIDE SEQUENCE</scope>
</reference>
<dbReference type="EMBL" id="CAMXCT010000217">
    <property type="protein sequence ID" value="CAI3975658.1"/>
    <property type="molecule type" value="Genomic_DNA"/>
</dbReference>